<keyword evidence="1" id="KW-0548">Nucleotidyltransferase</keyword>
<accession>A0A2U1N9E5</accession>
<dbReference type="Gene3D" id="3.60.10.10">
    <property type="entry name" value="Endonuclease/exonuclease/phosphatase"/>
    <property type="match status" value="1"/>
</dbReference>
<reference evidence="1 2" key="1">
    <citation type="journal article" date="2018" name="Mol. Plant">
        <title>The genome of Artemisia annua provides insight into the evolution of Asteraceae family and artemisinin biosynthesis.</title>
        <authorList>
            <person name="Shen Q."/>
            <person name="Zhang L."/>
            <person name="Liao Z."/>
            <person name="Wang S."/>
            <person name="Yan T."/>
            <person name="Shi P."/>
            <person name="Liu M."/>
            <person name="Fu X."/>
            <person name="Pan Q."/>
            <person name="Wang Y."/>
            <person name="Lv Z."/>
            <person name="Lu X."/>
            <person name="Zhang F."/>
            <person name="Jiang W."/>
            <person name="Ma Y."/>
            <person name="Chen M."/>
            <person name="Hao X."/>
            <person name="Li L."/>
            <person name="Tang Y."/>
            <person name="Lv G."/>
            <person name="Zhou Y."/>
            <person name="Sun X."/>
            <person name="Brodelius P.E."/>
            <person name="Rose J.K.C."/>
            <person name="Tang K."/>
        </authorList>
    </citation>
    <scope>NUCLEOTIDE SEQUENCE [LARGE SCALE GENOMIC DNA]</scope>
    <source>
        <strain evidence="2">cv. Huhao1</strain>
        <tissue evidence="1">Leaf</tissue>
    </source>
</reference>
<evidence type="ECO:0000313" key="2">
    <source>
        <dbReference type="Proteomes" id="UP000245207"/>
    </source>
</evidence>
<dbReference type="OrthoDB" id="1932741at2759"/>
<dbReference type="SUPFAM" id="SSF56219">
    <property type="entry name" value="DNase I-like"/>
    <property type="match status" value="1"/>
</dbReference>
<keyword evidence="1" id="KW-0808">Transferase</keyword>
<proteinExistence type="predicted"/>
<keyword evidence="1" id="KW-0695">RNA-directed DNA polymerase</keyword>
<dbReference type="GO" id="GO:0003964">
    <property type="term" value="F:RNA-directed DNA polymerase activity"/>
    <property type="evidence" value="ECO:0007669"/>
    <property type="project" value="UniProtKB-KW"/>
</dbReference>
<dbReference type="PANTHER" id="PTHR33710">
    <property type="entry name" value="BNAC02G09200D PROTEIN"/>
    <property type="match status" value="1"/>
</dbReference>
<dbReference type="EMBL" id="PKPP01003302">
    <property type="protein sequence ID" value="PWA70121.1"/>
    <property type="molecule type" value="Genomic_DNA"/>
</dbReference>
<evidence type="ECO:0000313" key="1">
    <source>
        <dbReference type="EMBL" id="PWA70121.1"/>
    </source>
</evidence>
<organism evidence="1 2">
    <name type="scientific">Artemisia annua</name>
    <name type="common">Sweet wormwood</name>
    <dbReference type="NCBI Taxonomy" id="35608"/>
    <lineage>
        <taxon>Eukaryota</taxon>
        <taxon>Viridiplantae</taxon>
        <taxon>Streptophyta</taxon>
        <taxon>Embryophyta</taxon>
        <taxon>Tracheophyta</taxon>
        <taxon>Spermatophyta</taxon>
        <taxon>Magnoliopsida</taxon>
        <taxon>eudicotyledons</taxon>
        <taxon>Gunneridae</taxon>
        <taxon>Pentapetalae</taxon>
        <taxon>asterids</taxon>
        <taxon>campanulids</taxon>
        <taxon>Asterales</taxon>
        <taxon>Asteraceae</taxon>
        <taxon>Asteroideae</taxon>
        <taxon>Anthemideae</taxon>
        <taxon>Artemisiinae</taxon>
        <taxon>Artemisia</taxon>
    </lineage>
</organism>
<keyword evidence="2" id="KW-1185">Reference proteome</keyword>
<dbReference type="PANTHER" id="PTHR33710:SF71">
    <property type="entry name" value="ENDONUCLEASE_EXONUCLEASE_PHOSPHATASE DOMAIN-CONTAINING PROTEIN"/>
    <property type="match status" value="1"/>
</dbReference>
<sequence>MLLLVETVCQKTRFFCTIVYASNSGIERRKLWKELGSYKQVTNGTAWVILGDFNVTLEVNEHSNGTSVHSNDMIEFKNCVEEVEIDDLLSSGFQFTWTKSLRNPNCKTLKKLDRIMVNEYFLDIFRTAHSVFLPYIISDHSPAVLIIPKGGFFTSGQDRMGEKNCWF</sequence>
<gene>
    <name evidence="1" type="ORF">CTI12_AA291580</name>
</gene>
<protein>
    <submittedName>
        <fullName evidence="1">RNA-directed DNA polymerase, eukaryota, Reverse transcriptase zinc-binding domain protein</fullName>
    </submittedName>
</protein>
<dbReference type="InterPro" id="IPR036691">
    <property type="entry name" value="Endo/exonu/phosph_ase_sf"/>
</dbReference>
<dbReference type="AlphaFoldDB" id="A0A2U1N9E5"/>
<dbReference type="Proteomes" id="UP000245207">
    <property type="component" value="Unassembled WGS sequence"/>
</dbReference>
<comment type="caution">
    <text evidence="1">The sequence shown here is derived from an EMBL/GenBank/DDBJ whole genome shotgun (WGS) entry which is preliminary data.</text>
</comment>
<dbReference type="STRING" id="35608.A0A2U1N9E5"/>
<name>A0A2U1N9E5_ARTAN</name>